<dbReference type="Proteomes" id="UP001055072">
    <property type="component" value="Unassembled WGS sequence"/>
</dbReference>
<comment type="caution">
    <text evidence="1">The sequence shown here is derived from an EMBL/GenBank/DDBJ whole genome shotgun (WGS) entry which is preliminary data.</text>
</comment>
<evidence type="ECO:0000313" key="2">
    <source>
        <dbReference type="Proteomes" id="UP001055072"/>
    </source>
</evidence>
<reference evidence="1" key="1">
    <citation type="journal article" date="2021" name="Environ. Microbiol.">
        <title>Gene family expansions and transcriptome signatures uncover fungal adaptations to wood decay.</title>
        <authorList>
            <person name="Hage H."/>
            <person name="Miyauchi S."/>
            <person name="Viragh M."/>
            <person name="Drula E."/>
            <person name="Min B."/>
            <person name="Chaduli D."/>
            <person name="Navarro D."/>
            <person name="Favel A."/>
            <person name="Norest M."/>
            <person name="Lesage-Meessen L."/>
            <person name="Balint B."/>
            <person name="Merenyi Z."/>
            <person name="de Eugenio L."/>
            <person name="Morin E."/>
            <person name="Martinez A.T."/>
            <person name="Baldrian P."/>
            <person name="Stursova M."/>
            <person name="Martinez M.J."/>
            <person name="Novotny C."/>
            <person name="Magnuson J.K."/>
            <person name="Spatafora J.W."/>
            <person name="Maurice S."/>
            <person name="Pangilinan J."/>
            <person name="Andreopoulos W."/>
            <person name="LaButti K."/>
            <person name="Hundley H."/>
            <person name="Na H."/>
            <person name="Kuo A."/>
            <person name="Barry K."/>
            <person name="Lipzen A."/>
            <person name="Henrissat B."/>
            <person name="Riley R."/>
            <person name="Ahrendt S."/>
            <person name="Nagy L.G."/>
            <person name="Grigoriev I.V."/>
            <person name="Martin F."/>
            <person name="Rosso M.N."/>
        </authorList>
    </citation>
    <scope>NUCLEOTIDE SEQUENCE</scope>
    <source>
        <strain evidence="1">CBS 384.51</strain>
    </source>
</reference>
<sequence>MSDFNLVDPRGWEYDLQSVYSAYMGHFQLHNIPWYERTWGVFFESFEEFLTFSWPVITVTDCWTGKAHIVTRMTSIGAFLKMIKTRFGETLPVVDNMQRVTPFETSQRHMRTITDYALYKKLYSTLPAAVLASLRIRVRDGEPRAIRDLWDQREKTFVAIDFEWSERNASSCLEWGYAAARCAHLEAVGIWPPDPDANYRRGHYIVSEYIDKQHNKHRPNFPWAYAFGDSQVTLRAKLPQIMQAIFSTMTSPDSETSPSTLVLVGHGISSDIKRMEEMRIKIPHNVLIIDIALFERHLFAAGHRGPMSDPTGKPRAQGTALSLPSLLQSLGLDVQPPLILNNSGNDAFLILLAFQLLLSPDDTKIPNLRGRSVQQTVMRNVSRSPVSLSPSAMAMGMGMGMGGMMPMYGMPSMMPMSMPMMAPLPPSHTPSPVLFPQLSPVAGGAMTPSPSRSPKMFHDSDSRRSSGSYFPHSNGVPDNRPRKPSGLVPSPTVAEHEVRQRKISTNGSGSGSGSGSGPSSSGENGLEKSKSETGVDEAAKGLGNFHI</sequence>
<organism evidence="1 2">
    <name type="scientific">Irpex rosettiformis</name>
    <dbReference type="NCBI Taxonomy" id="378272"/>
    <lineage>
        <taxon>Eukaryota</taxon>
        <taxon>Fungi</taxon>
        <taxon>Dikarya</taxon>
        <taxon>Basidiomycota</taxon>
        <taxon>Agaricomycotina</taxon>
        <taxon>Agaricomycetes</taxon>
        <taxon>Polyporales</taxon>
        <taxon>Irpicaceae</taxon>
        <taxon>Irpex</taxon>
    </lineage>
</organism>
<evidence type="ECO:0000313" key="1">
    <source>
        <dbReference type="EMBL" id="KAI0090662.1"/>
    </source>
</evidence>
<gene>
    <name evidence="1" type="ORF">BDY19DRAFT_936573</name>
</gene>
<dbReference type="EMBL" id="MU274907">
    <property type="protein sequence ID" value="KAI0090662.1"/>
    <property type="molecule type" value="Genomic_DNA"/>
</dbReference>
<keyword evidence="2" id="KW-1185">Reference proteome</keyword>
<accession>A0ACB8U8D9</accession>
<protein>
    <submittedName>
        <fullName evidence="1">Uncharacterized protein</fullName>
    </submittedName>
</protein>
<proteinExistence type="predicted"/>
<name>A0ACB8U8D9_9APHY</name>